<organism evidence="1 2">
    <name type="scientific">Rhizobium lusitanum</name>
    <dbReference type="NCBI Taxonomy" id="293958"/>
    <lineage>
        <taxon>Bacteria</taxon>
        <taxon>Pseudomonadati</taxon>
        <taxon>Pseudomonadota</taxon>
        <taxon>Alphaproteobacteria</taxon>
        <taxon>Hyphomicrobiales</taxon>
        <taxon>Rhizobiaceae</taxon>
        <taxon>Rhizobium/Agrobacterium group</taxon>
        <taxon>Rhizobium</taxon>
    </lineage>
</organism>
<gene>
    <name evidence="1" type="ORF">GGD46_003653</name>
</gene>
<comment type="caution">
    <text evidence="1">The sequence shown here is derived from an EMBL/GenBank/DDBJ whole genome shotgun (WGS) entry which is preliminary data.</text>
</comment>
<dbReference type="EMBL" id="JACHBG010000008">
    <property type="protein sequence ID" value="MBB6486358.1"/>
    <property type="molecule type" value="Genomic_DNA"/>
</dbReference>
<protein>
    <submittedName>
        <fullName evidence="1">Uncharacterized protein</fullName>
    </submittedName>
</protein>
<dbReference type="AlphaFoldDB" id="A0A7X0IT99"/>
<dbReference type="RefSeq" id="WP_184706271.1">
    <property type="nucleotide sequence ID" value="NZ_JACHBG010000008.1"/>
</dbReference>
<name>A0A7X0IT99_9HYPH</name>
<evidence type="ECO:0000313" key="1">
    <source>
        <dbReference type="EMBL" id="MBB6486358.1"/>
    </source>
</evidence>
<dbReference type="Proteomes" id="UP000565576">
    <property type="component" value="Unassembled WGS sequence"/>
</dbReference>
<proteinExistence type="predicted"/>
<sequence>MTGFEYICTMHAYICEAQFTPLDGLNTARIASTGGIISMENSSILARLPGRVRAAFAGALDHIRRLGTRLREAAAIAFTLRCRVIDRR</sequence>
<accession>A0A7X0IT99</accession>
<evidence type="ECO:0000313" key="2">
    <source>
        <dbReference type="Proteomes" id="UP000565576"/>
    </source>
</evidence>
<reference evidence="1 2" key="1">
    <citation type="submission" date="2020-08" db="EMBL/GenBank/DDBJ databases">
        <title>Genomic Encyclopedia of Type Strains, Phase IV (KMG-V): Genome sequencing to study the core and pangenomes of soil and plant-associated prokaryotes.</title>
        <authorList>
            <person name="Whitman W."/>
        </authorList>
    </citation>
    <scope>NUCLEOTIDE SEQUENCE [LARGE SCALE GENOMIC DNA]</scope>
    <source>
        <strain evidence="1 2">SEMIA 4060</strain>
    </source>
</reference>